<keyword evidence="5" id="KW-1185">Reference proteome</keyword>
<accession>A0A0R1L285</accession>
<keyword evidence="2" id="KW-0472">Membrane</keyword>
<comment type="caution">
    <text evidence="4">The sequence shown here is derived from an EMBL/GenBank/DDBJ whole genome shotgun (WGS) entry which is preliminary data.</text>
</comment>
<dbReference type="SUPFAM" id="SSF52540">
    <property type="entry name" value="P-loop containing nucleoside triphosphate hydrolases"/>
    <property type="match status" value="1"/>
</dbReference>
<proteinExistence type="predicted"/>
<gene>
    <name evidence="4" type="ORF">FD17_GL000164</name>
</gene>
<feature type="domain" description="YhaN AAA" evidence="3">
    <location>
        <begin position="1"/>
        <end position="201"/>
    </location>
</feature>
<organism evidence="4 5">
    <name type="scientific">Lentilactobacillus sunkii DSM 19904</name>
    <dbReference type="NCBI Taxonomy" id="1423808"/>
    <lineage>
        <taxon>Bacteria</taxon>
        <taxon>Bacillati</taxon>
        <taxon>Bacillota</taxon>
        <taxon>Bacilli</taxon>
        <taxon>Lactobacillales</taxon>
        <taxon>Lactobacillaceae</taxon>
        <taxon>Lentilactobacillus</taxon>
    </lineage>
</organism>
<dbReference type="InterPro" id="IPR027417">
    <property type="entry name" value="P-loop_NTPase"/>
</dbReference>
<dbReference type="AlphaFoldDB" id="A0A0R1L285"/>
<dbReference type="Proteomes" id="UP000051581">
    <property type="component" value="Unassembled WGS sequence"/>
</dbReference>
<keyword evidence="1" id="KW-0175">Coiled coil</keyword>
<dbReference type="Pfam" id="PF13514">
    <property type="entry name" value="AAA_27"/>
    <property type="match status" value="1"/>
</dbReference>
<feature type="transmembrane region" description="Helical" evidence="2">
    <location>
        <begin position="415"/>
        <end position="431"/>
    </location>
</feature>
<keyword evidence="2" id="KW-1133">Transmembrane helix</keyword>
<dbReference type="OrthoDB" id="9764467at2"/>
<name>A0A0R1L285_9LACO</name>
<dbReference type="InterPro" id="IPR038734">
    <property type="entry name" value="YhaN_AAA"/>
</dbReference>
<reference evidence="4 5" key="1">
    <citation type="journal article" date="2015" name="Genome Announc.">
        <title>Expanding the biotechnology potential of lactobacilli through comparative genomics of 213 strains and associated genera.</title>
        <authorList>
            <person name="Sun Z."/>
            <person name="Harris H.M."/>
            <person name="McCann A."/>
            <person name="Guo C."/>
            <person name="Argimon S."/>
            <person name="Zhang W."/>
            <person name="Yang X."/>
            <person name="Jeffery I.B."/>
            <person name="Cooney J.C."/>
            <person name="Kagawa T.F."/>
            <person name="Liu W."/>
            <person name="Song Y."/>
            <person name="Salvetti E."/>
            <person name="Wrobel A."/>
            <person name="Rasinkangas P."/>
            <person name="Parkhill J."/>
            <person name="Rea M.C."/>
            <person name="O'Sullivan O."/>
            <person name="Ritari J."/>
            <person name="Douillard F.P."/>
            <person name="Paul Ross R."/>
            <person name="Yang R."/>
            <person name="Briner A.E."/>
            <person name="Felis G.E."/>
            <person name="de Vos W.M."/>
            <person name="Barrangou R."/>
            <person name="Klaenhammer T.R."/>
            <person name="Caufield P.W."/>
            <person name="Cui Y."/>
            <person name="Zhang H."/>
            <person name="O'Toole P.W."/>
        </authorList>
    </citation>
    <scope>NUCLEOTIDE SEQUENCE [LARGE SCALE GENOMIC DNA]</scope>
    <source>
        <strain evidence="4 5">DSM 19904</strain>
    </source>
</reference>
<dbReference type="PATRIC" id="fig|1423808.3.peg.164"/>
<feature type="coiled-coil region" evidence="1">
    <location>
        <begin position="184"/>
        <end position="228"/>
    </location>
</feature>
<feature type="coiled-coil region" evidence="1">
    <location>
        <begin position="275"/>
        <end position="302"/>
    </location>
</feature>
<evidence type="ECO:0000313" key="4">
    <source>
        <dbReference type="EMBL" id="KRK89926.1"/>
    </source>
</evidence>
<evidence type="ECO:0000313" key="5">
    <source>
        <dbReference type="Proteomes" id="UP000051581"/>
    </source>
</evidence>
<dbReference type="PANTHER" id="PTHR41259:SF1">
    <property type="entry name" value="DOUBLE-STRAND BREAK REPAIR RAD50 ATPASE, PUTATIVE-RELATED"/>
    <property type="match status" value="1"/>
</dbReference>
<dbReference type="RefSeq" id="WP_057822786.1">
    <property type="nucleotide sequence ID" value="NZ_AZEA01000001.1"/>
</dbReference>
<evidence type="ECO:0000256" key="1">
    <source>
        <dbReference type="SAM" id="Coils"/>
    </source>
</evidence>
<dbReference type="PANTHER" id="PTHR41259">
    <property type="entry name" value="DOUBLE-STRAND BREAK REPAIR RAD50 ATPASE, PUTATIVE-RELATED"/>
    <property type="match status" value="1"/>
</dbReference>
<protein>
    <recommendedName>
        <fullName evidence="3">YhaN AAA domain-containing protein</fullName>
    </recommendedName>
</protein>
<keyword evidence="2" id="KW-0812">Transmembrane</keyword>
<evidence type="ECO:0000256" key="2">
    <source>
        <dbReference type="SAM" id="Phobius"/>
    </source>
</evidence>
<dbReference type="Gene3D" id="3.40.50.300">
    <property type="entry name" value="P-loop containing nucleotide triphosphate hydrolases"/>
    <property type="match status" value="2"/>
</dbReference>
<sequence length="864" mass="98750">MIIKQLNIYGFGRWIDQKIDIQTPLQVVYGANEAGKSTIIAFIKGILFGFTDKKHSIHGQYQPKGNAPYGGEIIFSVDDHDYKLVRTGLKYGGTVKFYDLDADTELTDEDYKKLISPIDRTAYDQLFYFGSVDQGELYKMGRDELRMRIQSIGVAGAGEWMALQADLDKQSAKMYAPRGRTKTINVQIAEYKALEKQVTDAKEDFPKYQQLQATLKGKRESLAKLQTTSKENDHELDEKRHIQTVLPLVNQLSQYNNLKASQRKKGFSNDDLNTFNQLNLQVDNLKQQLAEKQQGIDELAAQLSVSPAQQFYKDHRDVINQLGDQLPEERKRALQIEMTVNQMVESQQQIDEKASLIEKNDQGHLPKVFDMATFTQVNELLRDRQNLSDKLADLKDSEHRRAQQANQSNKQSGSMIWYGAAIALIVAAILLSSTSFGWIGYVLAIISAVWGWYSANESTVEAPVQNTDDPGRLKNQLAQIEDNISKIRDQFELQGIDESNWISIQGPLQQIMDLKTNYQKQKTALAVTQAQYNHYIEKWQFAGDWLKFDQTRYSETIETINTTVQHWQELSAVYHRKKLALDEAQKSIQTVQSKFTKLTEAKSKFFEDRSIQSDEAFKASVEVQTELSNRLRRKADLEKQIEAANIQIPKDIDQGQLDEDIKDRSVKTHQIREQVDDLNREATQISTEIEGLVKNGKYYDLRQSLANKQTEIVENVQKYFALKLSSEWIQSVLDIASKGRLPKTLELAKKYFSTLTDGAYKEIIFKNEISVVRNDDVHFPINELSTGTLEQLYLALIFSMSVGFSDQYPMPIMIDDGFVNFDKNRKAAAGKMLQQISEKTQVIYFTANLDENDDGQLVLNLNKL</sequence>
<evidence type="ECO:0000259" key="3">
    <source>
        <dbReference type="Pfam" id="PF13514"/>
    </source>
</evidence>
<dbReference type="EMBL" id="AZEA01000001">
    <property type="protein sequence ID" value="KRK89926.1"/>
    <property type="molecule type" value="Genomic_DNA"/>
</dbReference>